<organism evidence="1 2">
    <name type="scientific">Trifolium medium</name>
    <dbReference type="NCBI Taxonomy" id="97028"/>
    <lineage>
        <taxon>Eukaryota</taxon>
        <taxon>Viridiplantae</taxon>
        <taxon>Streptophyta</taxon>
        <taxon>Embryophyta</taxon>
        <taxon>Tracheophyta</taxon>
        <taxon>Spermatophyta</taxon>
        <taxon>Magnoliopsida</taxon>
        <taxon>eudicotyledons</taxon>
        <taxon>Gunneridae</taxon>
        <taxon>Pentapetalae</taxon>
        <taxon>rosids</taxon>
        <taxon>fabids</taxon>
        <taxon>Fabales</taxon>
        <taxon>Fabaceae</taxon>
        <taxon>Papilionoideae</taxon>
        <taxon>50 kb inversion clade</taxon>
        <taxon>NPAAA clade</taxon>
        <taxon>Hologalegina</taxon>
        <taxon>IRL clade</taxon>
        <taxon>Trifolieae</taxon>
        <taxon>Trifolium</taxon>
    </lineage>
</organism>
<keyword evidence="2" id="KW-1185">Reference proteome</keyword>
<feature type="non-terminal residue" evidence="1">
    <location>
        <position position="1"/>
    </location>
</feature>
<accession>A0A392R4V3</accession>
<dbReference type="AlphaFoldDB" id="A0A392R4V3"/>
<dbReference type="Proteomes" id="UP000265520">
    <property type="component" value="Unassembled WGS sequence"/>
</dbReference>
<name>A0A392R4V3_9FABA</name>
<comment type="caution">
    <text evidence="1">The sequence shown here is derived from an EMBL/GenBank/DDBJ whole genome shotgun (WGS) entry which is preliminary data.</text>
</comment>
<sequence>FPEREFSGIAAFVGSIRKKTSPSALGTPGQVSISKVKVLIKLNASPVPLSQMDIGFVYKTRPTFAPTPSVTLVSDKTPAGVILALPWRVILGSPGLNFA</sequence>
<dbReference type="EMBL" id="LXQA010188545">
    <property type="protein sequence ID" value="MCI31621.1"/>
    <property type="molecule type" value="Genomic_DNA"/>
</dbReference>
<evidence type="ECO:0000313" key="2">
    <source>
        <dbReference type="Proteomes" id="UP000265520"/>
    </source>
</evidence>
<reference evidence="1 2" key="1">
    <citation type="journal article" date="2018" name="Front. Plant Sci.">
        <title>Red Clover (Trifolium pratense) and Zigzag Clover (T. medium) - A Picture of Genomic Similarities and Differences.</title>
        <authorList>
            <person name="Dluhosova J."/>
            <person name="Istvanek J."/>
            <person name="Nedelnik J."/>
            <person name="Repkova J."/>
        </authorList>
    </citation>
    <scope>NUCLEOTIDE SEQUENCE [LARGE SCALE GENOMIC DNA]</scope>
    <source>
        <strain evidence="2">cv. 10/8</strain>
        <tissue evidence="1">Leaf</tissue>
    </source>
</reference>
<protein>
    <submittedName>
        <fullName evidence="1">Uncharacterized protein</fullName>
    </submittedName>
</protein>
<proteinExistence type="predicted"/>
<evidence type="ECO:0000313" key="1">
    <source>
        <dbReference type="EMBL" id="MCI31621.1"/>
    </source>
</evidence>